<dbReference type="EMBL" id="JAHFVK010000001">
    <property type="protein sequence ID" value="MBT2132964.1"/>
    <property type="molecule type" value="Genomic_DNA"/>
</dbReference>
<comment type="subcellular location">
    <subcellularLocation>
        <location evidence="1 10">Cell outer membrane</location>
        <topology evidence="1 10">Multi-pass membrane protein</topology>
    </subcellularLocation>
</comment>
<evidence type="ECO:0000313" key="14">
    <source>
        <dbReference type="EMBL" id="MBT2132964.1"/>
    </source>
</evidence>
<keyword evidence="4 10" id="KW-0812">Transmembrane</keyword>
<dbReference type="PROSITE" id="PS52016">
    <property type="entry name" value="TONB_DEPENDENT_REC_3"/>
    <property type="match status" value="1"/>
</dbReference>
<comment type="caution">
    <text evidence="14">The sequence shown here is derived from an EMBL/GenBank/DDBJ whole genome shotgun (WGS) entry which is preliminary data.</text>
</comment>
<keyword evidence="15" id="KW-1185">Reference proteome</keyword>
<dbReference type="InterPro" id="IPR037066">
    <property type="entry name" value="Plug_dom_sf"/>
</dbReference>
<keyword evidence="7 10" id="KW-0472">Membrane</keyword>
<dbReference type="InterPro" id="IPR012910">
    <property type="entry name" value="Plug_dom"/>
</dbReference>
<protein>
    <submittedName>
        <fullName evidence="14">TonB-dependent receptor</fullName>
    </submittedName>
</protein>
<evidence type="ECO:0000256" key="8">
    <source>
        <dbReference type="ARBA" id="ARBA00023170"/>
    </source>
</evidence>
<accession>A0ABS5VZZ7</accession>
<evidence type="ECO:0000313" key="15">
    <source>
        <dbReference type="Proteomes" id="UP000811255"/>
    </source>
</evidence>
<keyword evidence="8 14" id="KW-0675">Receptor</keyword>
<evidence type="ECO:0000256" key="3">
    <source>
        <dbReference type="ARBA" id="ARBA00022452"/>
    </source>
</evidence>
<dbReference type="PANTHER" id="PTHR30069:SF29">
    <property type="entry name" value="HEMOGLOBIN AND HEMOGLOBIN-HAPTOGLOBIN-BINDING PROTEIN 1-RELATED"/>
    <property type="match status" value="1"/>
</dbReference>
<organism evidence="14 15">
    <name type="scientific">Croceibacterium selenioxidans</name>
    <dbReference type="NCBI Taxonomy" id="2838833"/>
    <lineage>
        <taxon>Bacteria</taxon>
        <taxon>Pseudomonadati</taxon>
        <taxon>Pseudomonadota</taxon>
        <taxon>Alphaproteobacteria</taxon>
        <taxon>Sphingomonadales</taxon>
        <taxon>Erythrobacteraceae</taxon>
        <taxon>Croceibacterium</taxon>
    </lineage>
</organism>
<dbReference type="InterPro" id="IPR036942">
    <property type="entry name" value="Beta-barrel_TonB_sf"/>
</dbReference>
<evidence type="ECO:0000256" key="2">
    <source>
        <dbReference type="ARBA" id="ARBA00022448"/>
    </source>
</evidence>
<evidence type="ECO:0000259" key="12">
    <source>
        <dbReference type="Pfam" id="PF00593"/>
    </source>
</evidence>
<evidence type="ECO:0000259" key="13">
    <source>
        <dbReference type="Pfam" id="PF07715"/>
    </source>
</evidence>
<comment type="similarity">
    <text evidence="10 11">Belongs to the TonB-dependent receptor family.</text>
</comment>
<keyword evidence="3 10" id="KW-1134">Transmembrane beta strand</keyword>
<dbReference type="Gene3D" id="2.170.130.10">
    <property type="entry name" value="TonB-dependent receptor, plug domain"/>
    <property type="match status" value="1"/>
</dbReference>
<evidence type="ECO:0000256" key="11">
    <source>
        <dbReference type="RuleBase" id="RU003357"/>
    </source>
</evidence>
<dbReference type="Gene3D" id="2.40.170.20">
    <property type="entry name" value="TonB-dependent receptor, beta-barrel domain"/>
    <property type="match status" value="1"/>
</dbReference>
<evidence type="ECO:0000256" key="6">
    <source>
        <dbReference type="ARBA" id="ARBA00023077"/>
    </source>
</evidence>
<evidence type="ECO:0000256" key="7">
    <source>
        <dbReference type="ARBA" id="ARBA00023136"/>
    </source>
</evidence>
<feature type="domain" description="TonB-dependent receptor-like beta-barrel" evidence="12">
    <location>
        <begin position="172"/>
        <end position="605"/>
    </location>
</feature>
<keyword evidence="6 11" id="KW-0798">TonB box</keyword>
<name>A0ABS5VZZ7_9SPHN</name>
<evidence type="ECO:0000256" key="1">
    <source>
        <dbReference type="ARBA" id="ARBA00004571"/>
    </source>
</evidence>
<proteinExistence type="inferred from homology"/>
<dbReference type="Pfam" id="PF00593">
    <property type="entry name" value="TonB_dep_Rec_b-barrel"/>
    <property type="match status" value="1"/>
</dbReference>
<sequence length="645" mass="70943">MAQDTTSANNDQNDAEAILVLGQRLEESTPETLEKYGSRLEIVEGEAIDKAGYVDTSSALRNLVPGLYIGQKSGAFDYVQASLTGARTSEVLFLVDGVRINNRLYASTTPLDTIPAGMIERIEVLKGGQSLYYGTQAVGGIVNVVTKSFTRETDGRLEVGYDTNDGYHGNGYIRGGIGDHYFVGFGSYDEAKGFQPFRDEDTQPSALDRKRGYKVASIGGKYAFEPSDNFRLSTSYQHIEGRLDFAKAEDIYRNWNKRNEDIASLKIDWSPSEQFDVYVKGYWHDWDSTYLDLRPEVVGGALTGNIITINDGEQWGFDDKGINVLGEFHANDQFTLVGGYDFQTYSGFDDVFLIAPSSESVHAPFAQVKFDSGDLSLAAGVRHNMPSDGQEATVWNVSGRYGGDDGFYGRGQVGTSFRLPTAYELYVIDPCCERGNPDLVGEESFNVEGGFGYTNDTLNAELMGFYRKVDNLIGITYDLPAYPDGFIINTPDKVTMWGGEAVVTAQINKNFSGTLDWTHTEATAAGDDLQLVNIPRDLVKAIFNAQTDDGRFGGTASVNYVGDIFANVAAVGRVNYGNYAVVDVAAYAFIDRDQRHRIGLRLENLLDADYNTQMTRVRDDVTNASYAAGFRGTPRTLHVTYAVSL</sequence>
<keyword evidence="5" id="KW-0732">Signal</keyword>
<evidence type="ECO:0000256" key="10">
    <source>
        <dbReference type="PROSITE-ProRule" id="PRU01360"/>
    </source>
</evidence>
<keyword evidence="9 10" id="KW-0998">Cell outer membrane</keyword>
<keyword evidence="2 10" id="KW-0813">Transport</keyword>
<feature type="domain" description="TonB-dependent receptor plug" evidence="13">
    <location>
        <begin position="38"/>
        <end position="141"/>
    </location>
</feature>
<gene>
    <name evidence="14" type="ORF">KK137_01340</name>
</gene>
<dbReference type="SUPFAM" id="SSF56935">
    <property type="entry name" value="Porins"/>
    <property type="match status" value="1"/>
</dbReference>
<reference evidence="14 15" key="1">
    <citation type="submission" date="2021-05" db="EMBL/GenBank/DDBJ databases">
        <title>Croceibacterium sp. LX-88 genome sequence.</title>
        <authorList>
            <person name="Luo X."/>
        </authorList>
    </citation>
    <scope>NUCLEOTIDE SEQUENCE [LARGE SCALE GENOMIC DNA]</scope>
    <source>
        <strain evidence="14 15">LX-88</strain>
    </source>
</reference>
<dbReference type="Pfam" id="PF07715">
    <property type="entry name" value="Plug"/>
    <property type="match status" value="1"/>
</dbReference>
<dbReference type="InterPro" id="IPR039426">
    <property type="entry name" value="TonB-dep_rcpt-like"/>
</dbReference>
<dbReference type="Proteomes" id="UP000811255">
    <property type="component" value="Unassembled WGS sequence"/>
</dbReference>
<evidence type="ECO:0000256" key="9">
    <source>
        <dbReference type="ARBA" id="ARBA00023237"/>
    </source>
</evidence>
<dbReference type="RefSeq" id="WP_214534196.1">
    <property type="nucleotide sequence ID" value="NZ_JAHFVK010000001.1"/>
</dbReference>
<dbReference type="PANTHER" id="PTHR30069">
    <property type="entry name" value="TONB-DEPENDENT OUTER MEMBRANE RECEPTOR"/>
    <property type="match status" value="1"/>
</dbReference>
<evidence type="ECO:0000256" key="5">
    <source>
        <dbReference type="ARBA" id="ARBA00022729"/>
    </source>
</evidence>
<dbReference type="InterPro" id="IPR000531">
    <property type="entry name" value="Beta-barrel_TonB"/>
</dbReference>
<evidence type="ECO:0000256" key="4">
    <source>
        <dbReference type="ARBA" id="ARBA00022692"/>
    </source>
</evidence>